<keyword evidence="1" id="KW-0472">Membrane</keyword>
<feature type="transmembrane region" description="Helical" evidence="1">
    <location>
        <begin position="113"/>
        <end position="134"/>
    </location>
</feature>
<reference evidence="3 5" key="3">
    <citation type="submission" date="2018-08" db="EMBL/GenBank/DDBJ databases">
        <title>A genome reference for cultivated species of the human gut microbiota.</title>
        <authorList>
            <person name="Zou Y."/>
            <person name="Xue W."/>
            <person name="Luo G."/>
        </authorList>
    </citation>
    <scope>NUCLEOTIDE SEQUENCE [LARGE SCALE GENOMIC DNA]</scope>
    <source>
        <strain evidence="3 5">TF08-13</strain>
    </source>
</reference>
<comment type="caution">
    <text evidence="2">The sequence shown here is derived from an EMBL/GenBank/DDBJ whole genome shotgun (WGS) entry which is preliminary data.</text>
</comment>
<proteinExistence type="predicted"/>
<reference evidence="2" key="2">
    <citation type="journal article" date="2018" name="BMC Genomics">
        <title>Whole genome sequencing and function prediction of 133 gut anaerobes isolated from chicken caecum in pure cultures.</title>
        <authorList>
            <person name="Medvecky M."/>
            <person name="Cejkova D."/>
            <person name="Polansky O."/>
            <person name="Karasova D."/>
            <person name="Kubasova T."/>
            <person name="Cizek A."/>
            <person name="Rychlik I."/>
        </authorList>
    </citation>
    <scope>NUCLEOTIDE SEQUENCE</scope>
    <source>
        <strain evidence="2">An67</strain>
    </source>
</reference>
<evidence type="ECO:0000313" key="4">
    <source>
        <dbReference type="Proteomes" id="UP000196329"/>
    </source>
</evidence>
<sequence length="173" mass="19916">MNNNVKDALRNYKRYKTRAHILDVIAMFPGKDPYFYWDVAGQSTDRTLYRKTNIVEFNLDFQYLVTVGYIQHDKDNNVMSLTDIGIQALRDCTLPNLALAAYNNYLNLKLQRLTVIISMISLVISMISLTIGCLKPRETNQNRPCQAAEKQTFVIGKDTFHVSPYKTPQIESE</sequence>
<keyword evidence="1" id="KW-1133">Transmembrane helix</keyword>
<evidence type="ECO:0000313" key="2">
    <source>
        <dbReference type="EMBL" id="OUN52497.1"/>
    </source>
</evidence>
<dbReference type="Proteomes" id="UP000196329">
    <property type="component" value="Unassembled WGS sequence"/>
</dbReference>
<dbReference type="EMBL" id="NFHS01000011">
    <property type="protein sequence ID" value="OUN52497.1"/>
    <property type="molecule type" value="Genomic_DNA"/>
</dbReference>
<reference evidence="4" key="1">
    <citation type="submission" date="2017-04" db="EMBL/GenBank/DDBJ databases">
        <title>Function of individual gut microbiota members based on whole genome sequencing of pure cultures obtained from chicken caecum.</title>
        <authorList>
            <person name="Medvecky M."/>
            <person name="Cejkova D."/>
            <person name="Polansky O."/>
            <person name="Karasova D."/>
            <person name="Kubasova T."/>
            <person name="Cizek A."/>
            <person name="Rychlik I."/>
        </authorList>
    </citation>
    <scope>NUCLEOTIDE SEQUENCE [LARGE SCALE GENOMIC DNA]</scope>
    <source>
        <strain evidence="4">An67</strain>
    </source>
</reference>
<evidence type="ECO:0000313" key="3">
    <source>
        <dbReference type="EMBL" id="RGL14733.1"/>
    </source>
</evidence>
<dbReference type="Proteomes" id="UP000260795">
    <property type="component" value="Unassembled WGS sequence"/>
</dbReference>
<dbReference type="AlphaFoldDB" id="A0A1Y3UZV4"/>
<name>A0A1Y3UZV4_BACUN</name>
<evidence type="ECO:0000313" key="5">
    <source>
        <dbReference type="Proteomes" id="UP000260795"/>
    </source>
</evidence>
<gene>
    <name evidence="2" type="ORF">B5G17_17335</name>
    <name evidence="3" type="ORF">DXC80_07710</name>
</gene>
<accession>A0A1Y3UZV4</accession>
<evidence type="ECO:0000256" key="1">
    <source>
        <dbReference type="SAM" id="Phobius"/>
    </source>
</evidence>
<protein>
    <submittedName>
        <fullName evidence="2">Uncharacterized protein</fullName>
    </submittedName>
</protein>
<keyword evidence="1" id="KW-0812">Transmembrane</keyword>
<dbReference type="RefSeq" id="WP_087333299.1">
    <property type="nucleotide sequence ID" value="NZ_JADNCX010000001.1"/>
</dbReference>
<organism evidence="2 4">
    <name type="scientific">Bacteroides uniformis</name>
    <dbReference type="NCBI Taxonomy" id="820"/>
    <lineage>
        <taxon>Bacteria</taxon>
        <taxon>Pseudomonadati</taxon>
        <taxon>Bacteroidota</taxon>
        <taxon>Bacteroidia</taxon>
        <taxon>Bacteroidales</taxon>
        <taxon>Bacteroidaceae</taxon>
        <taxon>Bacteroides</taxon>
    </lineage>
</organism>
<dbReference type="EMBL" id="QSRK01000009">
    <property type="protein sequence ID" value="RGL14733.1"/>
    <property type="molecule type" value="Genomic_DNA"/>
</dbReference>